<name>A0A380U419_9PAST</name>
<gene>
    <name evidence="1" type="ORF">NCTC10801_02426</name>
</gene>
<keyword evidence="2" id="KW-1185">Reference proteome</keyword>
<dbReference type="EMBL" id="UFRQ01000003">
    <property type="protein sequence ID" value="SUT95256.1"/>
    <property type="molecule type" value="Genomic_DNA"/>
</dbReference>
<accession>A0A380U419</accession>
<dbReference type="Proteomes" id="UP000254649">
    <property type="component" value="Unassembled WGS sequence"/>
</dbReference>
<evidence type="ECO:0008006" key="3">
    <source>
        <dbReference type="Google" id="ProtNLM"/>
    </source>
</evidence>
<protein>
    <recommendedName>
        <fullName evidence="3">DUF4372 domain-containing protein</fullName>
    </recommendedName>
</protein>
<organism evidence="1 2">
    <name type="scientific">[Actinobacillus] rossii</name>
    <dbReference type="NCBI Taxonomy" id="123820"/>
    <lineage>
        <taxon>Bacteria</taxon>
        <taxon>Pseudomonadati</taxon>
        <taxon>Pseudomonadota</taxon>
        <taxon>Gammaproteobacteria</taxon>
        <taxon>Pasteurellales</taxon>
        <taxon>Pasteurellaceae</taxon>
    </lineage>
</organism>
<sequence length="46" mass="5600">MIKLLSFLAREFFSTMQQNSVLSKSKYYTYHSNEFITKVFKRFPNQ</sequence>
<evidence type="ECO:0000313" key="2">
    <source>
        <dbReference type="Proteomes" id="UP000254649"/>
    </source>
</evidence>
<evidence type="ECO:0000313" key="1">
    <source>
        <dbReference type="EMBL" id="SUT95256.1"/>
    </source>
</evidence>
<dbReference type="AlphaFoldDB" id="A0A380U419"/>
<reference evidence="1 2" key="1">
    <citation type="submission" date="2018-06" db="EMBL/GenBank/DDBJ databases">
        <authorList>
            <consortium name="Pathogen Informatics"/>
            <person name="Doyle S."/>
        </authorList>
    </citation>
    <scope>NUCLEOTIDE SEQUENCE [LARGE SCALE GENOMIC DNA]</scope>
    <source>
        <strain evidence="1 2">NCTC10801</strain>
    </source>
</reference>
<proteinExistence type="predicted"/>